<dbReference type="PANTHER" id="PTHR21646">
    <property type="entry name" value="UBIQUITIN CARBOXYL-TERMINAL HYDROLASE"/>
    <property type="match status" value="1"/>
</dbReference>
<dbReference type="STRING" id="48269.A0A183M870"/>
<comment type="catalytic activity">
    <reaction evidence="1">
        <text>Thiol-dependent hydrolysis of ester, thioester, amide, peptide and isopeptide bonds formed by the C-terminal Gly of ubiquitin (a 76-residue protein attached to proteins as an intracellular targeting signal).</text>
        <dbReference type="EC" id="3.4.19.12"/>
    </reaction>
</comment>
<evidence type="ECO:0000313" key="5">
    <source>
        <dbReference type="Proteomes" id="UP000277204"/>
    </source>
</evidence>
<reference evidence="4 5" key="1">
    <citation type="submission" date="2018-11" db="EMBL/GenBank/DDBJ databases">
        <authorList>
            <consortium name="Pathogen Informatics"/>
        </authorList>
    </citation>
    <scope>NUCLEOTIDE SEQUENCE [LARGE SCALE GENOMIC DNA]</scope>
    <source>
        <strain evidence="4 5">Zambia</strain>
    </source>
</reference>
<evidence type="ECO:0000256" key="1">
    <source>
        <dbReference type="ARBA" id="ARBA00000707"/>
    </source>
</evidence>
<dbReference type="InterPro" id="IPR001394">
    <property type="entry name" value="Peptidase_C19_UCH"/>
</dbReference>
<name>A0A183M870_9TREM</name>
<feature type="domain" description="Peptidase C19 ubiquitin carboxyl-terminal hydrolase" evidence="3">
    <location>
        <begin position="53"/>
        <end position="135"/>
    </location>
</feature>
<dbReference type="SUPFAM" id="SSF54001">
    <property type="entry name" value="Cysteine proteinases"/>
    <property type="match status" value="1"/>
</dbReference>
<dbReference type="InterPro" id="IPR050185">
    <property type="entry name" value="Ub_carboxyl-term_hydrolase"/>
</dbReference>
<evidence type="ECO:0000259" key="3">
    <source>
        <dbReference type="Pfam" id="PF00443"/>
    </source>
</evidence>
<dbReference type="Proteomes" id="UP000277204">
    <property type="component" value="Unassembled WGS sequence"/>
</dbReference>
<dbReference type="GO" id="GO:0016579">
    <property type="term" value="P:protein deubiquitination"/>
    <property type="evidence" value="ECO:0007669"/>
    <property type="project" value="InterPro"/>
</dbReference>
<evidence type="ECO:0000256" key="2">
    <source>
        <dbReference type="ARBA" id="ARBA00012759"/>
    </source>
</evidence>
<gene>
    <name evidence="4" type="ORF">SMRZ_LOCUS12244</name>
</gene>
<dbReference type="EC" id="3.4.19.12" evidence="2"/>
<organism evidence="4 5">
    <name type="scientific">Schistosoma margrebowiei</name>
    <dbReference type="NCBI Taxonomy" id="48269"/>
    <lineage>
        <taxon>Eukaryota</taxon>
        <taxon>Metazoa</taxon>
        <taxon>Spiralia</taxon>
        <taxon>Lophotrochozoa</taxon>
        <taxon>Platyhelminthes</taxon>
        <taxon>Trematoda</taxon>
        <taxon>Digenea</taxon>
        <taxon>Strigeidida</taxon>
        <taxon>Schistosomatoidea</taxon>
        <taxon>Schistosomatidae</taxon>
        <taxon>Schistosoma</taxon>
    </lineage>
</organism>
<evidence type="ECO:0000313" key="4">
    <source>
        <dbReference type="EMBL" id="VDO99366.1"/>
    </source>
</evidence>
<dbReference type="Pfam" id="PF00443">
    <property type="entry name" value="UCH"/>
    <property type="match status" value="1"/>
</dbReference>
<sequence length="147" mass="16937">MSLNKIPMAHIYVMDISVHYKLANCLPERFACENTVPHITDILISQTFPIRLSAVAKHQSKFSSNDQQDSLEFLLFLLDGLHEDLNEARSEKNNATKLKHNESMVEYTSSHEQAEAAWIQHKDLNNSIIVSSFQVILFILLFYYLLL</sequence>
<dbReference type="Gene3D" id="3.90.70.10">
    <property type="entry name" value="Cysteine proteinases"/>
    <property type="match status" value="1"/>
</dbReference>
<dbReference type="EMBL" id="UZAI01007526">
    <property type="protein sequence ID" value="VDO99366.1"/>
    <property type="molecule type" value="Genomic_DNA"/>
</dbReference>
<proteinExistence type="predicted"/>
<dbReference type="GO" id="GO:0004843">
    <property type="term" value="F:cysteine-type deubiquitinase activity"/>
    <property type="evidence" value="ECO:0007669"/>
    <property type="project" value="UniProtKB-EC"/>
</dbReference>
<dbReference type="AlphaFoldDB" id="A0A183M870"/>
<dbReference type="InterPro" id="IPR038765">
    <property type="entry name" value="Papain-like_cys_pep_sf"/>
</dbReference>
<keyword evidence="5" id="KW-1185">Reference proteome</keyword>
<accession>A0A183M870</accession>
<protein>
    <recommendedName>
        <fullName evidence="2">ubiquitinyl hydrolase 1</fullName>
        <ecNumber evidence="2">3.4.19.12</ecNumber>
    </recommendedName>
</protein>